<organism evidence="3 4">
    <name type="scientific">Rhizobium azibense</name>
    <dbReference type="NCBI Taxonomy" id="1136135"/>
    <lineage>
        <taxon>Bacteria</taxon>
        <taxon>Pseudomonadati</taxon>
        <taxon>Pseudomonadota</taxon>
        <taxon>Alphaproteobacteria</taxon>
        <taxon>Hyphomicrobiales</taxon>
        <taxon>Rhizobiaceae</taxon>
        <taxon>Rhizobium/Agrobacterium group</taxon>
        <taxon>Rhizobium</taxon>
    </lineage>
</organism>
<proteinExistence type="predicted"/>
<sequence>MRFLCLGLLAIASNVAGPVISNAQTAPASQTGQTWILPASLAGKKLSDVLVDQTKGEVDAILGTAAGDNNKLTTVTEGLVLSLPSSLPQVVTKAVQANSTETASAMGLGLCMAASSLMNAANDPATIPAESQSARSLARAILANVAAASQASATANAGISNSFGISTTSSGGTSIACKSIGGEVIATAAVNAAAPSSSAGVGAATTSGEDGRFVAGAADEVTSGGGQKHVSYSSGVGARLFTATNADSAGASTIAVPGPEAGAGLMSLMGFGSVFAVRSRRVRHFIRMLRPVR</sequence>
<keyword evidence="5" id="KW-1185">Reference proteome</keyword>
<dbReference type="EMBL" id="SMBK01000031">
    <property type="protein sequence ID" value="TCU31275.1"/>
    <property type="molecule type" value="Genomic_DNA"/>
</dbReference>
<dbReference type="Proteomes" id="UP000295547">
    <property type="component" value="Unassembled WGS sequence"/>
</dbReference>
<name>A0A4V2VD46_9HYPH</name>
<dbReference type="Proteomes" id="UP000295507">
    <property type="component" value="Unassembled WGS sequence"/>
</dbReference>
<evidence type="ECO:0000313" key="4">
    <source>
        <dbReference type="Proteomes" id="UP000295507"/>
    </source>
</evidence>
<evidence type="ECO:0008006" key="6">
    <source>
        <dbReference type="Google" id="ProtNLM"/>
    </source>
</evidence>
<feature type="chain" id="PRO_5044610099" description="Secreted protein" evidence="1">
    <location>
        <begin position="24"/>
        <end position="293"/>
    </location>
</feature>
<dbReference type="AlphaFoldDB" id="A0A4V2VD46"/>
<dbReference type="EMBL" id="SMBJ01000022">
    <property type="protein sequence ID" value="TCU15454.1"/>
    <property type="molecule type" value="Genomic_DNA"/>
</dbReference>
<dbReference type="RefSeq" id="WP_132554433.1">
    <property type="nucleotide sequence ID" value="NZ_SMBJ01000022.1"/>
</dbReference>
<evidence type="ECO:0000313" key="2">
    <source>
        <dbReference type="EMBL" id="TCU15454.1"/>
    </source>
</evidence>
<feature type="signal peptide" evidence="1">
    <location>
        <begin position="1"/>
        <end position="23"/>
    </location>
</feature>
<comment type="caution">
    <text evidence="3">The sequence shown here is derived from an EMBL/GenBank/DDBJ whole genome shotgun (WGS) entry which is preliminary data.</text>
</comment>
<keyword evidence="1" id="KW-0732">Signal</keyword>
<evidence type="ECO:0000256" key="1">
    <source>
        <dbReference type="SAM" id="SignalP"/>
    </source>
</evidence>
<dbReference type="OrthoDB" id="9944903at2"/>
<gene>
    <name evidence="3" type="ORF">EV129_1311</name>
    <name evidence="2" type="ORF">EV130_12236</name>
</gene>
<accession>A0A4V2VD46</accession>
<reference evidence="4 5" key="1">
    <citation type="submission" date="2019-03" db="EMBL/GenBank/DDBJ databases">
        <title>Genomic Encyclopedia of Type Strains, Phase IV (KMG-V): Genome sequencing to study the core and pangenomes of soil and plant-associated prokaryotes.</title>
        <authorList>
            <person name="Whitman W."/>
        </authorList>
    </citation>
    <scope>NUCLEOTIDE SEQUENCE [LARGE SCALE GENOMIC DNA]</scope>
    <source>
        <strain evidence="2 5">Gr42</strain>
        <strain evidence="3 4">IE4868</strain>
    </source>
</reference>
<evidence type="ECO:0000313" key="5">
    <source>
        <dbReference type="Proteomes" id="UP000295547"/>
    </source>
</evidence>
<evidence type="ECO:0000313" key="3">
    <source>
        <dbReference type="EMBL" id="TCU31275.1"/>
    </source>
</evidence>
<protein>
    <recommendedName>
        <fullName evidence="6">Secreted protein</fullName>
    </recommendedName>
</protein>